<dbReference type="PANTHER" id="PTHR15139:SF0">
    <property type="entry name" value="TUBULIN-SPECIFIC CHAPERONE C"/>
    <property type="match status" value="1"/>
</dbReference>
<dbReference type="eggNOG" id="ENOG502S4TX">
    <property type="taxonomic scope" value="Eukaryota"/>
</dbReference>
<feature type="region of interest" description="Disordered" evidence="1">
    <location>
        <begin position="70"/>
        <end position="89"/>
    </location>
</feature>
<dbReference type="InterPro" id="IPR016098">
    <property type="entry name" value="CAP/MinC_C"/>
</dbReference>
<dbReference type="GO" id="GO:0007021">
    <property type="term" value="P:tubulin complex assembly"/>
    <property type="evidence" value="ECO:0007669"/>
    <property type="project" value="TreeGrafter"/>
</dbReference>
<proteinExistence type="predicted"/>
<organism evidence="3 4">
    <name type="scientific">Naumovozyma castellii</name>
    <name type="common">Yeast</name>
    <name type="synonym">Saccharomyces castellii</name>
    <dbReference type="NCBI Taxonomy" id="27288"/>
    <lineage>
        <taxon>Eukaryota</taxon>
        <taxon>Fungi</taxon>
        <taxon>Dikarya</taxon>
        <taxon>Ascomycota</taxon>
        <taxon>Saccharomycotina</taxon>
        <taxon>Saccharomycetes</taxon>
        <taxon>Saccharomycetales</taxon>
        <taxon>Saccharomycetaceae</taxon>
        <taxon>Naumovozyma</taxon>
    </lineage>
</organism>
<dbReference type="RefSeq" id="XP_003677358.1">
    <property type="nucleotide sequence ID" value="XM_003677310.1"/>
</dbReference>
<keyword evidence="4" id="KW-1185">Reference proteome</keyword>
<evidence type="ECO:0000256" key="1">
    <source>
        <dbReference type="SAM" id="MobiDB-lite"/>
    </source>
</evidence>
<reference key="2">
    <citation type="submission" date="2011-08" db="EMBL/GenBank/DDBJ databases">
        <title>Genome sequence of Naumovozyma castellii.</title>
        <authorList>
            <person name="Gordon J.L."/>
            <person name="Armisen D."/>
            <person name="Proux-Wera E."/>
            <person name="OhEigeartaigh S.S."/>
            <person name="Byrne K.P."/>
            <person name="Wolfe K.H."/>
        </authorList>
    </citation>
    <scope>NUCLEOTIDE SEQUENCE</scope>
    <source>
        <strain>Type strain:CBS 4309</strain>
    </source>
</reference>
<evidence type="ECO:0000313" key="3">
    <source>
        <dbReference type="EMBL" id="CCC71005.1"/>
    </source>
</evidence>
<dbReference type="STRING" id="1064592.G0VHX1"/>
<evidence type="ECO:0000313" key="4">
    <source>
        <dbReference type="Proteomes" id="UP000001640"/>
    </source>
</evidence>
<sequence>MERTSGTLSLKKKLKEIREELNGETADFTRVEQKIAEANTELNELSYSLPPYELRLFSSELDSLLKESGEVKASKTKGTRKRRFKFTKRSERAERLPTTDFQTSISDKEPEVQPIVSEKIIIEQEQIQNFKNLYKCILESKQKPYEMPYASGSLSMENIQESTIELPHMPFLNGSIFMTDISNTLIRILLPQNSSIQIRLHNIKDCKLYIMKMPKSVDKQTIVIENCKGCIFHADTEAAINIQNFCNLQLNPMIGKACVDPDYSFATF</sequence>
<dbReference type="PANTHER" id="PTHR15139">
    <property type="entry name" value="TUBULIN FOLDING COFACTOR C"/>
    <property type="match status" value="1"/>
</dbReference>
<dbReference type="PROSITE" id="PS51329">
    <property type="entry name" value="C_CAP_COFACTOR_C"/>
    <property type="match status" value="1"/>
</dbReference>
<dbReference type="KEGG" id="ncs:NCAS_0G01180"/>
<feature type="compositionally biased region" description="Basic residues" evidence="1">
    <location>
        <begin position="74"/>
        <end position="87"/>
    </location>
</feature>
<feature type="domain" description="C-CAP/cofactor C-like" evidence="2">
    <location>
        <begin position="110"/>
        <end position="261"/>
    </location>
</feature>
<dbReference type="Gene3D" id="2.160.20.70">
    <property type="match status" value="1"/>
</dbReference>
<dbReference type="InterPro" id="IPR017901">
    <property type="entry name" value="C-CAP_CF_C-like"/>
</dbReference>
<protein>
    <recommendedName>
        <fullName evidence="2">C-CAP/cofactor C-like domain-containing protein</fullName>
    </recommendedName>
</protein>
<dbReference type="FunCoup" id="G0VHX1">
    <property type="interactions" value="68"/>
</dbReference>
<dbReference type="EMBL" id="HE576758">
    <property type="protein sequence ID" value="CCC71005.1"/>
    <property type="molecule type" value="Genomic_DNA"/>
</dbReference>
<dbReference type="AlphaFoldDB" id="G0VHX1"/>
<accession>G0VHX1</accession>
<dbReference type="GeneID" id="96904671"/>
<dbReference type="InParanoid" id="G0VHX1"/>
<dbReference type="GO" id="GO:0005737">
    <property type="term" value="C:cytoplasm"/>
    <property type="evidence" value="ECO:0007669"/>
    <property type="project" value="TreeGrafter"/>
</dbReference>
<reference evidence="3 4" key="1">
    <citation type="journal article" date="2011" name="Proc. Natl. Acad. Sci. U.S.A.">
        <title>Evolutionary erosion of yeast sex chromosomes by mating-type switching accidents.</title>
        <authorList>
            <person name="Gordon J.L."/>
            <person name="Armisen D."/>
            <person name="Proux-Wera E."/>
            <person name="Oheigeartaigh S.S."/>
            <person name="Byrne K.P."/>
            <person name="Wolfe K.H."/>
        </authorList>
    </citation>
    <scope>NUCLEOTIDE SEQUENCE [LARGE SCALE GENOMIC DNA]</scope>
    <source>
        <strain evidence="4">ATCC 76901 / BCRC 22586 / CBS 4309 / NBRC 1992 / NRRL Y-12630</strain>
    </source>
</reference>
<dbReference type="HOGENOM" id="CLU_095426_0_0_1"/>
<dbReference type="Proteomes" id="UP000001640">
    <property type="component" value="Chromosome 7"/>
</dbReference>
<evidence type="ECO:0000259" key="2">
    <source>
        <dbReference type="PROSITE" id="PS51329"/>
    </source>
</evidence>
<dbReference type="GO" id="GO:0007023">
    <property type="term" value="P:post-chaperonin tubulin folding pathway"/>
    <property type="evidence" value="ECO:0007669"/>
    <property type="project" value="InterPro"/>
</dbReference>
<gene>
    <name evidence="3" type="primary">NCAS0G01180</name>
    <name evidence="3" type="ordered locus">NCAS_0G01180</name>
</gene>
<name>G0VHX1_NAUCA</name>
<dbReference type="OrthoDB" id="4035763at2759"/>
<dbReference type="InterPro" id="IPR027684">
    <property type="entry name" value="TBCC"/>
</dbReference>
<dbReference type="OMA" id="RIVMERC"/>